<dbReference type="PANTHER" id="PTHR39327:SF1">
    <property type="entry name" value="BLR5470 PROTEIN"/>
    <property type="match status" value="1"/>
</dbReference>
<dbReference type="PANTHER" id="PTHR39327">
    <property type="match status" value="1"/>
</dbReference>
<keyword evidence="1" id="KW-0732">Signal</keyword>
<dbReference type="Proteomes" id="UP000585507">
    <property type="component" value="Unassembled WGS sequence"/>
</dbReference>
<feature type="chain" id="PRO_5031021418" evidence="1">
    <location>
        <begin position="31"/>
        <end position="309"/>
    </location>
</feature>
<reference evidence="2 3" key="1">
    <citation type="submission" date="2020-08" db="EMBL/GenBank/DDBJ databases">
        <title>Genomic Encyclopedia of Type Strains, Phase IV (KMG-V): Genome sequencing to study the core and pangenomes of soil and plant-associated prokaryotes.</title>
        <authorList>
            <person name="Whitman W."/>
        </authorList>
    </citation>
    <scope>NUCLEOTIDE SEQUENCE [LARGE SCALE GENOMIC DNA]</scope>
    <source>
        <strain evidence="2 3">SEMIA 4084</strain>
    </source>
</reference>
<sequence length="309" mass="33387">MTTNVRKYCEKLLRISAIAASLVGLSTASAACGDRTPFAYTGVAHKTTGFVAATATVVAWAVGNWSNEADHGVAEPTVHKVSATTLVGRPPLQTVLPKPSAVFDSVAFKANSIPAARKWKEVFPAILHADFKHCDKQPGCSARSVLQKSVENSAEASFRQKLQGINTTVNRLVRYQPDAQNYGTKDYWASPDEILARGKGDCEDYAILKMAALKESGLPAQAMSIVVLRDTRRNLFHAVLAITTSKGHFILDNLSDQVKLDRTLPHYQPLFSVSAERAWIHGVKSGGEKIASARSPLSDIMPGEGTTLQ</sequence>
<dbReference type="EMBL" id="JACHBK010000011">
    <property type="protein sequence ID" value="MBB5538027.1"/>
    <property type="molecule type" value="Genomic_DNA"/>
</dbReference>
<feature type="signal peptide" evidence="1">
    <location>
        <begin position="1"/>
        <end position="30"/>
    </location>
</feature>
<dbReference type="Gene3D" id="3.10.620.30">
    <property type="match status" value="1"/>
</dbReference>
<evidence type="ECO:0000313" key="2">
    <source>
        <dbReference type="EMBL" id="MBB5538027.1"/>
    </source>
</evidence>
<evidence type="ECO:0000256" key="1">
    <source>
        <dbReference type="SAM" id="SignalP"/>
    </source>
</evidence>
<keyword evidence="3" id="KW-1185">Reference proteome</keyword>
<dbReference type="InterPro" id="IPR038765">
    <property type="entry name" value="Papain-like_cys_pep_sf"/>
</dbReference>
<comment type="caution">
    <text evidence="2">The sequence shown here is derived from an EMBL/GenBank/DDBJ whole genome shotgun (WGS) entry which is preliminary data.</text>
</comment>
<accession>A0A7W8UER7</accession>
<dbReference type="InterPro" id="IPR010319">
    <property type="entry name" value="Transglutaminase-like_Cys_pept"/>
</dbReference>
<evidence type="ECO:0000313" key="3">
    <source>
        <dbReference type="Proteomes" id="UP000585507"/>
    </source>
</evidence>
<organism evidence="2 3">
    <name type="scientific">Rhizobium giardinii</name>
    <dbReference type="NCBI Taxonomy" id="56731"/>
    <lineage>
        <taxon>Bacteria</taxon>
        <taxon>Pseudomonadati</taxon>
        <taxon>Pseudomonadota</taxon>
        <taxon>Alphaproteobacteria</taxon>
        <taxon>Hyphomicrobiales</taxon>
        <taxon>Rhizobiaceae</taxon>
        <taxon>Rhizobium/Agrobacterium group</taxon>
        <taxon>Rhizobium</taxon>
    </lineage>
</organism>
<dbReference type="AlphaFoldDB" id="A0A7W8UER7"/>
<proteinExistence type="predicted"/>
<dbReference type="SUPFAM" id="SSF54001">
    <property type="entry name" value="Cysteine proteinases"/>
    <property type="match status" value="1"/>
</dbReference>
<gene>
    <name evidence="2" type="ORF">GGD55_004748</name>
</gene>
<protein>
    <submittedName>
        <fullName evidence="2">Putative transglutaminase-like cysteine proteinase</fullName>
    </submittedName>
</protein>
<dbReference type="PROSITE" id="PS51257">
    <property type="entry name" value="PROKAR_LIPOPROTEIN"/>
    <property type="match status" value="1"/>
</dbReference>
<dbReference type="RefSeq" id="WP_018328184.1">
    <property type="nucleotide sequence ID" value="NZ_JACHBK010000011.1"/>
</dbReference>
<dbReference type="Pfam" id="PF06035">
    <property type="entry name" value="Peptidase_C93"/>
    <property type="match status" value="1"/>
</dbReference>
<name>A0A7W8UER7_9HYPH</name>